<protein>
    <submittedName>
        <fullName evidence="1">tRNA (Adenine(22)-N(1))-methyltransferase TrmK</fullName>
    </submittedName>
</protein>
<dbReference type="RefSeq" id="WP_133450763.1">
    <property type="nucleotide sequence ID" value="NZ_SCWF01000001.1"/>
</dbReference>
<evidence type="ECO:0000313" key="1">
    <source>
        <dbReference type="EMBL" id="TDM15559.1"/>
    </source>
</evidence>
<dbReference type="Gene3D" id="1.10.287.1890">
    <property type="match status" value="1"/>
</dbReference>
<dbReference type="Proteomes" id="UP000294843">
    <property type="component" value="Unassembled WGS sequence"/>
</dbReference>
<accession>A0A4V3BFU0</accession>
<dbReference type="InterPro" id="IPR006901">
    <property type="entry name" value="TrmK"/>
</dbReference>
<dbReference type="SUPFAM" id="SSF53335">
    <property type="entry name" value="S-adenosyl-L-methionine-dependent methyltransferases"/>
    <property type="match status" value="1"/>
</dbReference>
<evidence type="ECO:0000313" key="2">
    <source>
        <dbReference type="Proteomes" id="UP000294843"/>
    </source>
</evidence>
<dbReference type="PIRSF" id="PIRSF018637">
    <property type="entry name" value="TrmK"/>
    <property type="match status" value="1"/>
</dbReference>
<dbReference type="Gene3D" id="3.40.50.150">
    <property type="entry name" value="Vaccinia Virus protein VP39"/>
    <property type="match status" value="1"/>
</dbReference>
<keyword evidence="1" id="KW-0489">Methyltransferase</keyword>
<keyword evidence="1" id="KW-0808">Transferase</keyword>
<dbReference type="Pfam" id="PF04816">
    <property type="entry name" value="TrmK"/>
    <property type="match status" value="1"/>
</dbReference>
<dbReference type="PANTHER" id="PTHR38451:SF1">
    <property type="entry name" value="TRNA (ADENINE(22)-N(1))-METHYLTRANSFERASE"/>
    <property type="match status" value="1"/>
</dbReference>
<dbReference type="OrthoDB" id="5881184at2"/>
<gene>
    <name evidence="1" type="ORF">ERX55_01245</name>
</gene>
<dbReference type="PANTHER" id="PTHR38451">
    <property type="entry name" value="TRNA (ADENINE(22)-N(1))-METHYLTRANSFERASE"/>
    <property type="match status" value="1"/>
</dbReference>
<organism evidence="1 2">
    <name type="scientific">Macrococcus bovicus</name>
    <dbReference type="NCBI Taxonomy" id="69968"/>
    <lineage>
        <taxon>Bacteria</taxon>
        <taxon>Bacillati</taxon>
        <taxon>Bacillota</taxon>
        <taxon>Bacilli</taxon>
        <taxon>Bacillales</taxon>
        <taxon>Staphylococcaceae</taxon>
        <taxon>Macrococcus</taxon>
    </lineage>
</organism>
<sequence>MIGTRLMKVADYVTGTSVADIGSDHAYLPIYLVEQQRIERAVAGEVVEGPFQAAVRNVRSEGLADKIQVRLGSGLEVIDSGEVDCITICGMGGPLISDILLTGRAKLASRPRLILQSNIHSEAVRQALQTLGYKIIAEDILKEKKHIYEIIVAEEGVMSLTEAEMKFGPLLLQEQSETFNEKWQKEYRHLTAILETIKELPAQHKKKEEIERQLQLYQEVIHFAD</sequence>
<dbReference type="InterPro" id="IPR029063">
    <property type="entry name" value="SAM-dependent_MTases_sf"/>
</dbReference>
<dbReference type="GO" id="GO:0160105">
    <property type="term" value="F:tRNA (adenine(22)-N1)-methyltransferase activity"/>
    <property type="evidence" value="ECO:0007669"/>
    <property type="project" value="InterPro"/>
</dbReference>
<dbReference type="AlphaFoldDB" id="A0A4V3BFU0"/>
<keyword evidence="2" id="KW-1185">Reference proteome</keyword>
<name>A0A4V3BFU0_9STAP</name>
<comment type="caution">
    <text evidence="1">The sequence shown here is derived from an EMBL/GenBank/DDBJ whole genome shotgun (WGS) entry which is preliminary data.</text>
</comment>
<dbReference type="EMBL" id="SCWF01000001">
    <property type="protein sequence ID" value="TDM15559.1"/>
    <property type="molecule type" value="Genomic_DNA"/>
</dbReference>
<reference evidence="1 2" key="1">
    <citation type="submission" date="2019-01" db="EMBL/GenBank/DDBJ databases">
        <title>Draft genome sequences of the type strains of six Macrococcus species.</title>
        <authorList>
            <person name="Mazhar S."/>
            <person name="Altermann E."/>
            <person name="Hill C."/>
            <person name="Mcauliffe O."/>
        </authorList>
    </citation>
    <scope>NUCLEOTIDE SEQUENCE [LARGE SCALE GENOMIC DNA]</scope>
    <source>
        <strain evidence="1 2">ATCC 51825</strain>
    </source>
</reference>
<proteinExistence type="predicted"/>
<dbReference type="GO" id="GO:0032259">
    <property type="term" value="P:methylation"/>
    <property type="evidence" value="ECO:0007669"/>
    <property type="project" value="UniProtKB-KW"/>
</dbReference>